<comment type="caution">
    <text evidence="7">The sequence shown here is derived from an EMBL/GenBank/DDBJ whole genome shotgun (WGS) entry which is preliminary data.</text>
</comment>
<keyword evidence="4 5" id="KW-0472">Membrane</keyword>
<evidence type="ECO:0000259" key="6">
    <source>
        <dbReference type="Pfam" id="PF10277"/>
    </source>
</evidence>
<feature type="transmembrane region" description="Helical" evidence="5">
    <location>
        <begin position="110"/>
        <end position="129"/>
    </location>
</feature>
<organism evidence="7 8">
    <name type="scientific">Candida viswanathii</name>
    <dbReference type="NCBI Taxonomy" id="5486"/>
    <lineage>
        <taxon>Eukaryota</taxon>
        <taxon>Fungi</taxon>
        <taxon>Dikarya</taxon>
        <taxon>Ascomycota</taxon>
        <taxon>Saccharomycotina</taxon>
        <taxon>Pichiomycetes</taxon>
        <taxon>Debaryomycetaceae</taxon>
        <taxon>Candida/Lodderomyces clade</taxon>
        <taxon>Candida</taxon>
    </lineage>
</organism>
<keyword evidence="8" id="KW-1185">Reference proteome</keyword>
<dbReference type="OrthoDB" id="10032492at2759"/>
<proteinExistence type="predicted"/>
<feature type="transmembrane region" description="Helical" evidence="5">
    <location>
        <begin position="69"/>
        <end position="90"/>
    </location>
</feature>
<feature type="transmembrane region" description="Helical" evidence="5">
    <location>
        <begin position="141"/>
        <end position="165"/>
    </location>
</feature>
<dbReference type="EMBL" id="QLNQ01000025">
    <property type="protein sequence ID" value="RCK62703.1"/>
    <property type="molecule type" value="Genomic_DNA"/>
</dbReference>
<feature type="transmembrane region" description="Helical" evidence="5">
    <location>
        <begin position="224"/>
        <end position="244"/>
    </location>
</feature>
<dbReference type="GO" id="GO:0005886">
    <property type="term" value="C:plasma membrane"/>
    <property type="evidence" value="ECO:0007669"/>
    <property type="project" value="TreeGrafter"/>
</dbReference>
<dbReference type="AlphaFoldDB" id="A0A367YA00"/>
<dbReference type="GO" id="GO:0012505">
    <property type="term" value="C:endomembrane system"/>
    <property type="evidence" value="ECO:0007669"/>
    <property type="project" value="UniProtKB-SubCell"/>
</dbReference>
<dbReference type="PANTHER" id="PTHR21324:SF2">
    <property type="entry name" value="EG:22E5.9 PROTEIN"/>
    <property type="match status" value="1"/>
</dbReference>
<evidence type="ECO:0000256" key="1">
    <source>
        <dbReference type="ARBA" id="ARBA00004127"/>
    </source>
</evidence>
<evidence type="ECO:0000313" key="7">
    <source>
        <dbReference type="EMBL" id="RCK62703.1"/>
    </source>
</evidence>
<evidence type="ECO:0000256" key="5">
    <source>
        <dbReference type="SAM" id="Phobius"/>
    </source>
</evidence>
<sequence>MARSKPIIRFQVIHYYLIPLVALVVWWGMLIAMLAVWGAQGRPIYSFMNGEYQNPVYISDIGATNIQPLFISCSGFQAIFFVGTLVMGFYLRKVKKIQPYIDKHQPRLAIASIICAIIGQLGILFVSIFNTRNFHSVHLAMVGIFIAFCFFACVCDFAISCIFGLHPSKLDPVHDQVIFGKNRLANLYFVAFIMKLIWLCCALAFAICFGTYMRQDKDSKSAVFEWLISFWYGLLLVIWSIDLLPSAIRKYRYKHPEQYPRYQNLQDSSQWEKDIRNHGIDNNSTMSMDDHPTYVASVNPVV</sequence>
<comment type="subcellular location">
    <subcellularLocation>
        <location evidence="1">Endomembrane system</location>
        <topology evidence="1">Multi-pass membrane protein</topology>
    </subcellularLocation>
</comment>
<dbReference type="Proteomes" id="UP000253472">
    <property type="component" value="Unassembled WGS sequence"/>
</dbReference>
<name>A0A367YA00_9ASCO</name>
<evidence type="ECO:0000256" key="2">
    <source>
        <dbReference type="ARBA" id="ARBA00022692"/>
    </source>
</evidence>
<evidence type="ECO:0000256" key="4">
    <source>
        <dbReference type="ARBA" id="ARBA00023136"/>
    </source>
</evidence>
<evidence type="ECO:0000256" key="3">
    <source>
        <dbReference type="ARBA" id="ARBA00022989"/>
    </source>
</evidence>
<accession>A0A367YA00</accession>
<dbReference type="STRING" id="5486.A0A367YA00"/>
<reference evidence="7 8" key="1">
    <citation type="submission" date="2018-06" db="EMBL/GenBank/DDBJ databases">
        <title>Whole genome sequencing of Candida tropicalis (genome annotated by CSBL at Korea University).</title>
        <authorList>
            <person name="Ahn J."/>
        </authorList>
    </citation>
    <scope>NUCLEOTIDE SEQUENCE [LARGE SCALE GENOMIC DNA]</scope>
    <source>
        <strain evidence="7 8">ATCC 20962</strain>
    </source>
</reference>
<dbReference type="Pfam" id="PF10277">
    <property type="entry name" value="Frag1"/>
    <property type="match status" value="1"/>
</dbReference>
<dbReference type="PANTHER" id="PTHR21324">
    <property type="entry name" value="FASTING-INDUCIBLE INTEGRAL MEMBRANE PROTEIN TM6P1-RELATED"/>
    <property type="match status" value="1"/>
</dbReference>
<feature type="domain" description="CWH43-like N-terminal" evidence="6">
    <location>
        <begin position="15"/>
        <end position="244"/>
    </location>
</feature>
<gene>
    <name evidence="7" type="primary">SFK1_1</name>
    <name evidence="7" type="ORF">Cantr_09363</name>
</gene>
<dbReference type="InterPro" id="IPR050911">
    <property type="entry name" value="DRAM/TMEM150_Autophagy_Mod"/>
</dbReference>
<protein>
    <submittedName>
        <fullName evidence="7">Protein SFK1</fullName>
    </submittedName>
</protein>
<feature type="transmembrane region" description="Helical" evidence="5">
    <location>
        <begin position="12"/>
        <end position="39"/>
    </location>
</feature>
<evidence type="ECO:0000313" key="8">
    <source>
        <dbReference type="Proteomes" id="UP000253472"/>
    </source>
</evidence>
<dbReference type="InterPro" id="IPR019402">
    <property type="entry name" value="CWH43_N"/>
</dbReference>
<feature type="transmembrane region" description="Helical" evidence="5">
    <location>
        <begin position="186"/>
        <end position="212"/>
    </location>
</feature>
<keyword evidence="3 5" id="KW-1133">Transmembrane helix</keyword>
<keyword evidence="2 5" id="KW-0812">Transmembrane</keyword>